<feature type="region of interest" description="Disordered" evidence="1">
    <location>
        <begin position="790"/>
        <end position="810"/>
    </location>
</feature>
<dbReference type="AlphaFoldDB" id="A0AAF0E1Z1"/>
<evidence type="ECO:0000313" key="3">
    <source>
        <dbReference type="Proteomes" id="UP001214603"/>
    </source>
</evidence>
<dbReference type="PROSITE" id="PS50330">
    <property type="entry name" value="UIM"/>
    <property type="match status" value="1"/>
</dbReference>
<evidence type="ECO:0000256" key="1">
    <source>
        <dbReference type="SAM" id="MobiDB-lite"/>
    </source>
</evidence>
<keyword evidence="3" id="KW-1185">Reference proteome</keyword>
<feature type="compositionally biased region" description="Polar residues" evidence="1">
    <location>
        <begin position="125"/>
        <end position="136"/>
    </location>
</feature>
<accession>A0AAF0E1Z1</accession>
<reference evidence="2" key="1">
    <citation type="submission" date="2023-03" db="EMBL/GenBank/DDBJ databases">
        <title>Mating type loci evolution in Malassezia.</title>
        <authorList>
            <person name="Coelho M.A."/>
        </authorList>
    </citation>
    <scope>NUCLEOTIDE SEQUENCE</scope>
    <source>
        <strain evidence="2">CBS 7876</strain>
    </source>
</reference>
<feature type="compositionally biased region" description="Basic and acidic residues" evidence="1">
    <location>
        <begin position="12"/>
        <end position="23"/>
    </location>
</feature>
<feature type="compositionally biased region" description="Low complexity" evidence="1">
    <location>
        <begin position="200"/>
        <end position="211"/>
    </location>
</feature>
<name>A0AAF0E1Z1_9BASI</name>
<organism evidence="2 3">
    <name type="scientific">Malassezia obtusa</name>
    <dbReference type="NCBI Taxonomy" id="76774"/>
    <lineage>
        <taxon>Eukaryota</taxon>
        <taxon>Fungi</taxon>
        <taxon>Dikarya</taxon>
        <taxon>Basidiomycota</taxon>
        <taxon>Ustilaginomycotina</taxon>
        <taxon>Malasseziomycetes</taxon>
        <taxon>Malasseziales</taxon>
        <taxon>Malasseziaceae</taxon>
        <taxon>Malassezia</taxon>
    </lineage>
</organism>
<feature type="compositionally biased region" description="Acidic residues" evidence="1">
    <location>
        <begin position="310"/>
        <end position="324"/>
    </location>
</feature>
<feature type="compositionally biased region" description="Basic and acidic residues" evidence="1">
    <location>
        <begin position="352"/>
        <end position="366"/>
    </location>
</feature>
<feature type="compositionally biased region" description="Pro residues" evidence="1">
    <location>
        <begin position="241"/>
        <end position="251"/>
    </location>
</feature>
<protein>
    <submittedName>
        <fullName evidence="2">Uncharacterized protein</fullName>
    </submittedName>
</protein>
<feature type="compositionally biased region" description="Low complexity" evidence="1">
    <location>
        <begin position="300"/>
        <end position="309"/>
    </location>
</feature>
<gene>
    <name evidence="2" type="ORF">MOBT1_002345</name>
</gene>
<dbReference type="Proteomes" id="UP001214603">
    <property type="component" value="Chromosome 5"/>
</dbReference>
<dbReference type="InterPro" id="IPR003903">
    <property type="entry name" value="UIM_dom"/>
</dbReference>
<proteinExistence type="predicted"/>
<sequence>MSEAFPNPYDPPAEREEPRPSHDESEEDELNRAIRESLAFEAQSKERELREEDEALQAALAASRDEETRRRAQEQHNLLQERLAMEQSRQEARRREAEHQRQALLEMEILEQSRREHEAAMRFRQSMTPPRQSVVDQSAEESLLWLGARNSGGSTPRLGAMTPPPVASSSGRPLGRTEPRSPPSYAPRDGPHYMPNPFEASATPTAPAAPSRQPSLPNPYDAPDAARAPPTGAGVERQPSLPNPYEPPAPAEPAERAPAPESGALRADADEASSTSSITASESESELPPTLPAPPPSRYEAALAAAQAEYENESEDSWADESVGEEQLWRVPARAAAPDDEEEEANEAVHTAYDEAIARSDAHESRGAGTLLPEREDQATPQGVRGDEAPRAPSAPMIPFSPLRPRRQASDTQPVRAPPAPPSPTTVAPLQMDAPAEAREEPAPAYALDDQPFSARDPYDERAAAPTSLDRSSSRASSERRPSVFGEPYPPENASGQPALRGVQFGFADTPYALELYATPSAPAPLYARPELSLDPQIPHEGAASSEERLQLFFPEHVVLRTQSERPWFVVRAYSWKVLLQALAWYGHSTLGAEAPGMRLQPEIVFCMPRRLDQPHNAVPTFVSLAMGLAVPAPRLGSTQALETYAARLGAQISTASLAQHTLALPTDLVTFAQTLFSAPQLSSAPALRELRQAIARHDEWLDTRRSELAQRQRMHPKDAGGPVDRAESLEWSMLHHQLSLQQHPGALPAEAPADVPTGHREHFRQRVKKKLARWGGHAPDQDLSAWITPYDLSQHGPPASDAHASPIPR</sequence>
<dbReference type="EMBL" id="CP119938">
    <property type="protein sequence ID" value="WFD03652.1"/>
    <property type="molecule type" value="Genomic_DNA"/>
</dbReference>
<feature type="region of interest" description="Disordered" evidence="1">
    <location>
        <begin position="1"/>
        <end position="100"/>
    </location>
</feature>
<evidence type="ECO:0000313" key="2">
    <source>
        <dbReference type="EMBL" id="WFD03652.1"/>
    </source>
</evidence>
<feature type="compositionally biased region" description="Low complexity" evidence="1">
    <location>
        <begin position="272"/>
        <end position="288"/>
    </location>
</feature>
<feature type="compositionally biased region" description="Low complexity" evidence="1">
    <location>
        <begin position="218"/>
        <end position="233"/>
    </location>
</feature>
<feature type="compositionally biased region" description="Basic residues" evidence="1">
    <location>
        <begin position="762"/>
        <end position="773"/>
    </location>
</feature>
<feature type="region of interest" description="Disordered" evidence="1">
    <location>
        <begin position="748"/>
        <end position="777"/>
    </location>
</feature>
<feature type="region of interest" description="Disordered" evidence="1">
    <location>
        <begin position="116"/>
        <end position="498"/>
    </location>
</feature>
<feature type="compositionally biased region" description="Basic and acidic residues" evidence="1">
    <location>
        <begin position="88"/>
        <end position="100"/>
    </location>
</feature>
<feature type="compositionally biased region" description="Basic and acidic residues" evidence="1">
    <location>
        <begin position="63"/>
        <end position="74"/>
    </location>
</feature>